<feature type="binding site" evidence="16">
    <location>
        <position position="132"/>
    </location>
    <ligand>
        <name>K(+)</name>
        <dbReference type="ChEBI" id="CHEBI:29103"/>
    </ligand>
</feature>
<dbReference type="Gene3D" id="3.30.420.40">
    <property type="match status" value="2"/>
</dbReference>
<keyword evidence="9 16" id="KW-0547">Nucleotide-binding</keyword>
<sequence>MEDILLVIDIGNTNIVLGIFKDDELIFEWRISTDLHKTSDEYALTLRQALEYSNVKKSDVKEAIIGSVVPNLMPTIPKAVKKYLGIEPLIVDEKIKTGIVNKYASPKEVGVDRIINAVSACKKYSTPVIIVDIGTAITFDYITENKEYLGGAIAPGIAISSEALFMKTAKLPKIEIEMPDNVIGDSTVKSMQSGVVFGFIGLIDYIIEKILEEKHKTKDEVTIIATGGFSYLIAKQSKYITIIDKLITLDGLKIINDLNKND</sequence>
<keyword evidence="16" id="KW-0479">Metal-binding</keyword>
<comment type="subunit">
    <text evidence="5 16">Homodimer.</text>
</comment>
<feature type="binding site" evidence="16">
    <location>
        <begin position="110"/>
        <end position="113"/>
    </location>
    <ligand>
        <name>substrate</name>
    </ligand>
</feature>
<evidence type="ECO:0000313" key="17">
    <source>
        <dbReference type="EMBL" id="OXZ37535.1"/>
    </source>
</evidence>
<comment type="cofactor">
    <cofactor evidence="16">
        <name>NH4(+)</name>
        <dbReference type="ChEBI" id="CHEBI:28938"/>
    </cofactor>
    <cofactor evidence="16">
        <name>K(+)</name>
        <dbReference type="ChEBI" id="CHEBI:29103"/>
    </cofactor>
    <text evidence="16">A monovalent cation. Ammonium or potassium.</text>
</comment>
<evidence type="ECO:0000256" key="1">
    <source>
        <dbReference type="ARBA" id="ARBA00001206"/>
    </source>
</evidence>
<proteinExistence type="inferred from homology"/>
<evidence type="ECO:0000256" key="2">
    <source>
        <dbReference type="ARBA" id="ARBA00001958"/>
    </source>
</evidence>
<dbReference type="GO" id="GO:0004594">
    <property type="term" value="F:pantothenate kinase activity"/>
    <property type="evidence" value="ECO:0007669"/>
    <property type="project" value="UniProtKB-UniRule"/>
</dbReference>
<comment type="catalytic activity">
    <reaction evidence="1 16">
        <text>(R)-pantothenate + ATP = (R)-4'-phosphopantothenate + ADP + H(+)</text>
        <dbReference type="Rhea" id="RHEA:16373"/>
        <dbReference type="ChEBI" id="CHEBI:10986"/>
        <dbReference type="ChEBI" id="CHEBI:15378"/>
        <dbReference type="ChEBI" id="CHEBI:29032"/>
        <dbReference type="ChEBI" id="CHEBI:30616"/>
        <dbReference type="ChEBI" id="CHEBI:456216"/>
        <dbReference type="EC" id="2.7.1.33"/>
    </reaction>
</comment>
<feature type="binding site" evidence="16">
    <location>
        <begin position="9"/>
        <end position="16"/>
    </location>
    <ligand>
        <name>ATP</name>
        <dbReference type="ChEBI" id="CHEBI:30616"/>
    </ligand>
</feature>
<evidence type="ECO:0000256" key="8">
    <source>
        <dbReference type="ARBA" id="ARBA00022679"/>
    </source>
</evidence>
<dbReference type="EMBL" id="NDYI01000016">
    <property type="protein sequence ID" value="OXZ37535.1"/>
    <property type="molecule type" value="Genomic_DNA"/>
</dbReference>
<feature type="binding site" evidence="16">
    <location>
        <position position="135"/>
    </location>
    <ligand>
        <name>ATP</name>
        <dbReference type="ChEBI" id="CHEBI:30616"/>
    </ligand>
</feature>
<reference evidence="18" key="1">
    <citation type="submission" date="2017-04" db="EMBL/GenBank/DDBJ databases">
        <title>Finegoldia magna isolated from orthopedic joint implant-associated infections.</title>
        <authorList>
            <person name="Bjorklund S."/>
            <person name="Bruggemann H."/>
            <person name="Jensen A."/>
            <person name="Hellmark B."/>
            <person name="Soderquist B."/>
        </authorList>
    </citation>
    <scope>NUCLEOTIDE SEQUENCE [LARGE SCALE GENOMIC DNA]</scope>
    <source>
        <strain evidence="18">08T492</strain>
    </source>
</reference>
<feature type="binding site" evidence="16">
    <location>
        <position position="187"/>
    </location>
    <ligand>
        <name>substrate</name>
    </ligand>
</feature>
<dbReference type="InterPro" id="IPR043129">
    <property type="entry name" value="ATPase_NBD"/>
</dbReference>
<dbReference type="NCBIfam" id="NF009848">
    <property type="entry name" value="PRK13318.1-6"/>
    <property type="match status" value="1"/>
</dbReference>
<dbReference type="GO" id="GO:0005737">
    <property type="term" value="C:cytoplasm"/>
    <property type="evidence" value="ECO:0007669"/>
    <property type="project" value="UniProtKB-SubCell"/>
</dbReference>
<evidence type="ECO:0000313" key="18">
    <source>
        <dbReference type="Proteomes" id="UP000215361"/>
    </source>
</evidence>
<dbReference type="HAMAP" id="MF_01274">
    <property type="entry name" value="Pantothen_kinase_3"/>
    <property type="match status" value="1"/>
</dbReference>
<organism evidence="17 18">
    <name type="scientific">Finegoldia magna</name>
    <name type="common">Peptostreptococcus magnus</name>
    <dbReference type="NCBI Taxonomy" id="1260"/>
    <lineage>
        <taxon>Bacteria</taxon>
        <taxon>Bacillati</taxon>
        <taxon>Bacillota</taxon>
        <taxon>Tissierellia</taxon>
        <taxon>Tissierellales</taxon>
        <taxon>Peptoniphilaceae</taxon>
        <taxon>Finegoldia</taxon>
    </lineage>
</organism>
<dbReference type="NCBIfam" id="TIGR00671">
    <property type="entry name" value="baf"/>
    <property type="match status" value="1"/>
</dbReference>
<dbReference type="SUPFAM" id="SSF53067">
    <property type="entry name" value="Actin-like ATPase domain"/>
    <property type="match status" value="2"/>
</dbReference>
<dbReference type="CDD" id="cd24015">
    <property type="entry name" value="ASKHA_NBD_PanK-III"/>
    <property type="match status" value="1"/>
</dbReference>
<evidence type="ECO:0000256" key="13">
    <source>
        <dbReference type="ARBA" id="ARBA00022993"/>
    </source>
</evidence>
<evidence type="ECO:0000256" key="12">
    <source>
        <dbReference type="ARBA" id="ARBA00022958"/>
    </source>
</evidence>
<comment type="caution">
    <text evidence="17">The sequence shown here is derived from an EMBL/GenBank/DDBJ whole genome shotgun (WGS) entry which is preliminary data.</text>
</comment>
<dbReference type="Pfam" id="PF03309">
    <property type="entry name" value="Pan_kinase"/>
    <property type="match status" value="1"/>
</dbReference>
<evidence type="ECO:0000256" key="16">
    <source>
        <dbReference type="HAMAP-Rule" id="MF_01274"/>
    </source>
</evidence>
<keyword evidence="11 16" id="KW-0067">ATP-binding</keyword>
<keyword evidence="7 16" id="KW-0963">Cytoplasm</keyword>
<comment type="subcellular location">
    <subcellularLocation>
        <location evidence="3 16">Cytoplasm</location>
    </subcellularLocation>
</comment>
<dbReference type="InterPro" id="IPR004619">
    <property type="entry name" value="Type_III_PanK"/>
</dbReference>
<protein>
    <recommendedName>
        <fullName evidence="15 16">Type III pantothenate kinase</fullName>
        <ecNumber evidence="6 16">2.7.1.33</ecNumber>
    </recommendedName>
    <alternativeName>
        <fullName evidence="16">PanK-III</fullName>
    </alternativeName>
    <alternativeName>
        <fullName evidence="16">Pantothenic acid kinase</fullName>
    </alternativeName>
</protein>
<dbReference type="GO" id="GO:0005524">
    <property type="term" value="F:ATP binding"/>
    <property type="evidence" value="ECO:0007669"/>
    <property type="project" value="UniProtKB-UniRule"/>
</dbReference>
<comment type="function">
    <text evidence="16">Catalyzes the phosphorylation of pantothenate (Pan), the first step in CoA biosynthesis.</text>
</comment>
<dbReference type="EC" id="2.7.1.33" evidence="6 16"/>
<gene>
    <name evidence="16" type="primary">coaX</name>
    <name evidence="17" type="ORF">B9N56_04995</name>
</gene>
<dbReference type="PANTHER" id="PTHR34265">
    <property type="entry name" value="TYPE III PANTOTHENATE KINASE"/>
    <property type="match status" value="1"/>
</dbReference>
<keyword evidence="12 16" id="KW-0630">Potassium</keyword>
<keyword evidence="10 16" id="KW-0418">Kinase</keyword>
<dbReference type="PANTHER" id="PTHR34265:SF1">
    <property type="entry name" value="TYPE III PANTOTHENATE KINASE"/>
    <property type="match status" value="1"/>
</dbReference>
<dbReference type="NCBIfam" id="NF009855">
    <property type="entry name" value="PRK13321.1"/>
    <property type="match status" value="1"/>
</dbReference>
<evidence type="ECO:0000256" key="5">
    <source>
        <dbReference type="ARBA" id="ARBA00011738"/>
    </source>
</evidence>
<accession>A0A133MUX9</accession>
<feature type="binding site" evidence="16">
    <location>
        <position position="103"/>
    </location>
    <ligand>
        <name>substrate</name>
    </ligand>
</feature>
<comment type="pathway">
    <text evidence="4 16">Cofactor biosynthesis; coenzyme A biosynthesis; CoA from (R)-pantothenate: step 1/5.</text>
</comment>
<evidence type="ECO:0000256" key="9">
    <source>
        <dbReference type="ARBA" id="ARBA00022741"/>
    </source>
</evidence>
<comment type="cofactor">
    <cofactor evidence="2">
        <name>K(+)</name>
        <dbReference type="ChEBI" id="CHEBI:29103"/>
    </cofactor>
</comment>
<evidence type="ECO:0000256" key="11">
    <source>
        <dbReference type="ARBA" id="ARBA00022840"/>
    </source>
</evidence>
<evidence type="ECO:0000256" key="14">
    <source>
        <dbReference type="ARBA" id="ARBA00038036"/>
    </source>
</evidence>
<name>A0A133MUX9_FINMA</name>
<evidence type="ECO:0000256" key="7">
    <source>
        <dbReference type="ARBA" id="ARBA00022490"/>
    </source>
</evidence>
<dbReference type="Proteomes" id="UP000215361">
    <property type="component" value="Unassembled WGS sequence"/>
</dbReference>
<dbReference type="GO" id="GO:0046872">
    <property type="term" value="F:metal ion binding"/>
    <property type="evidence" value="ECO:0007669"/>
    <property type="project" value="UniProtKB-KW"/>
</dbReference>
<keyword evidence="8 16" id="KW-0808">Transferase</keyword>
<evidence type="ECO:0000256" key="3">
    <source>
        <dbReference type="ARBA" id="ARBA00004496"/>
    </source>
</evidence>
<evidence type="ECO:0000256" key="4">
    <source>
        <dbReference type="ARBA" id="ARBA00005225"/>
    </source>
</evidence>
<evidence type="ECO:0000256" key="15">
    <source>
        <dbReference type="ARBA" id="ARBA00040883"/>
    </source>
</evidence>
<evidence type="ECO:0000256" key="10">
    <source>
        <dbReference type="ARBA" id="ARBA00022777"/>
    </source>
</evidence>
<dbReference type="AlphaFoldDB" id="A0A133MUX9"/>
<dbReference type="UniPathway" id="UPA00241">
    <property type="reaction ID" value="UER00352"/>
</dbReference>
<dbReference type="RefSeq" id="WP_002840252.1">
    <property type="nucleotide sequence ID" value="NZ_CAMYDD010000013.1"/>
</dbReference>
<evidence type="ECO:0000256" key="6">
    <source>
        <dbReference type="ARBA" id="ARBA00012102"/>
    </source>
</evidence>
<feature type="active site" description="Proton acceptor" evidence="16">
    <location>
        <position position="112"/>
    </location>
</feature>
<comment type="similarity">
    <text evidence="14 16">Belongs to the type III pantothenate kinase family.</text>
</comment>
<dbReference type="GO" id="GO:0015937">
    <property type="term" value="P:coenzyme A biosynthetic process"/>
    <property type="evidence" value="ECO:0007669"/>
    <property type="project" value="UniProtKB-UniRule"/>
</dbReference>
<keyword evidence="13 16" id="KW-0173">Coenzyme A biosynthesis</keyword>